<evidence type="ECO:0008006" key="5">
    <source>
        <dbReference type="Google" id="ProtNLM"/>
    </source>
</evidence>
<gene>
    <name evidence="3" type="ORF">L861_05770</name>
</gene>
<dbReference type="PATRIC" id="fig|1121939.11.peg.3682"/>
<feature type="chain" id="PRO_5004498457" description="DUF4148 domain-containing protein" evidence="2">
    <location>
        <begin position="22"/>
        <end position="97"/>
    </location>
</feature>
<evidence type="ECO:0000256" key="1">
    <source>
        <dbReference type="SAM" id="MobiDB-lite"/>
    </source>
</evidence>
<keyword evidence="2" id="KW-0732">Signal</keyword>
<dbReference type="Proteomes" id="UP000014463">
    <property type="component" value="Unassembled WGS sequence"/>
</dbReference>
<dbReference type="AlphaFoldDB" id="S2KFM3"/>
<reference evidence="3 4" key="1">
    <citation type="journal article" date="2013" name="Genome Announc.">
        <title>Draft genome sequence of the moderately halophilic gammaproteobacterium Halomonas anticariensis FP35.</title>
        <authorList>
            <person name="Tahrioui A."/>
            <person name="Quesada E."/>
            <person name="Llamas I."/>
        </authorList>
    </citation>
    <scope>NUCLEOTIDE SEQUENCE [LARGE SCALE GENOMIC DNA]</scope>
    <source>
        <strain evidence="4">DSM 16096 / CECT 5854 / LMG 22089 / FP35</strain>
    </source>
</reference>
<proteinExistence type="predicted"/>
<feature type="signal peptide" evidence="2">
    <location>
        <begin position="1"/>
        <end position="21"/>
    </location>
</feature>
<feature type="region of interest" description="Disordered" evidence="1">
    <location>
        <begin position="74"/>
        <end position="97"/>
    </location>
</feature>
<evidence type="ECO:0000256" key="2">
    <source>
        <dbReference type="SAM" id="SignalP"/>
    </source>
</evidence>
<keyword evidence="4" id="KW-1185">Reference proteome</keyword>
<organism evidence="3 4">
    <name type="scientific">Litchfieldella anticariensis (strain DSM 16096 / CECT 5854 / CIP 108499 / LMG 22089 / FP35)</name>
    <name type="common">Halomonas anticariensis</name>
    <dbReference type="NCBI Taxonomy" id="1121939"/>
    <lineage>
        <taxon>Bacteria</taxon>
        <taxon>Pseudomonadati</taxon>
        <taxon>Pseudomonadota</taxon>
        <taxon>Gammaproteobacteria</taxon>
        <taxon>Oceanospirillales</taxon>
        <taxon>Halomonadaceae</taxon>
        <taxon>Litchfieldella</taxon>
    </lineage>
</organism>
<comment type="caution">
    <text evidence="3">The sequence shown here is derived from an EMBL/GenBank/DDBJ whole genome shotgun (WGS) entry which is preliminary data.</text>
</comment>
<protein>
    <recommendedName>
        <fullName evidence="5">DUF4148 domain-containing protein</fullName>
    </recommendedName>
</protein>
<evidence type="ECO:0000313" key="4">
    <source>
        <dbReference type="Proteomes" id="UP000014463"/>
    </source>
</evidence>
<sequence length="97" mass="10207">MRTLTYVATVLLAALPIVANAGIASERALQVNQETASASTARSEQVAPDAVADYRYTGNSSAMTEARLNLITKGEPLTRFPGNPSEEQPGRQATGNS</sequence>
<dbReference type="EMBL" id="ASTJ01000038">
    <property type="protein sequence ID" value="EPC00907.1"/>
    <property type="molecule type" value="Genomic_DNA"/>
</dbReference>
<name>S2KFM3_LITA3</name>
<evidence type="ECO:0000313" key="3">
    <source>
        <dbReference type="EMBL" id="EPC00907.1"/>
    </source>
</evidence>
<dbReference type="RefSeq" id="WP_016418199.1">
    <property type="nucleotide sequence ID" value="NZ_AUAB01000031.1"/>
</dbReference>
<accession>S2KFM3</accession>